<dbReference type="SUPFAM" id="SSF56281">
    <property type="entry name" value="Metallo-hydrolase/oxidoreductase"/>
    <property type="match status" value="1"/>
</dbReference>
<sequence length="306" mass="33809">MLKTLMNTRVIDVGYLGMSQYIACCLLEGEGPAIVDPGPTVSLGKLEEGLQQVGLSLDDLSSILLTHIHLDHAGATGTIVKRNPRIKVYVHEKGVSHMIDPERLLVSVARLYGAHRMDELFGDFLAVPKENIQSLSGGESLDIADRQLQVAYTPGHAAHHVSFLDTSTGTAFVGDTAGIRIANDPLVLPVTPPPDIDLEIWESSLQKIEAWKPERLFVTHFGQAEGVEEHLTRFRENLHQWATAVRRGVESNATDEECLEEFTAAVDSRLKERLSANKVALYQQGGAPWMSWPGLARYWRKKLKAS</sequence>
<dbReference type="InterPro" id="IPR001279">
    <property type="entry name" value="Metallo-B-lactamas"/>
</dbReference>
<dbReference type="InterPro" id="IPR050855">
    <property type="entry name" value="NDM-1-like"/>
</dbReference>
<dbReference type="SMART" id="SM00849">
    <property type="entry name" value="Lactamase_B"/>
    <property type="match status" value="1"/>
</dbReference>
<feature type="domain" description="Metallo-beta-lactamase" evidence="1">
    <location>
        <begin position="21"/>
        <end position="220"/>
    </location>
</feature>
<accession>A0A381TBC4</accession>
<dbReference type="PANTHER" id="PTHR42951:SF22">
    <property type="entry name" value="METALLO BETA-LACTAMASE SUPERFAMILY LIPOPROTEIN"/>
    <property type="match status" value="1"/>
</dbReference>
<dbReference type="AlphaFoldDB" id="A0A381TBC4"/>
<dbReference type="EMBL" id="UINC01004317">
    <property type="protein sequence ID" value="SVA13420.1"/>
    <property type="molecule type" value="Genomic_DNA"/>
</dbReference>
<protein>
    <recommendedName>
        <fullName evidence="1">Metallo-beta-lactamase domain-containing protein</fullName>
    </recommendedName>
</protein>
<reference evidence="2" key="1">
    <citation type="submission" date="2018-05" db="EMBL/GenBank/DDBJ databases">
        <authorList>
            <person name="Lanie J.A."/>
            <person name="Ng W.-L."/>
            <person name="Kazmierczak K.M."/>
            <person name="Andrzejewski T.M."/>
            <person name="Davidsen T.M."/>
            <person name="Wayne K.J."/>
            <person name="Tettelin H."/>
            <person name="Glass J.I."/>
            <person name="Rusch D."/>
            <person name="Podicherti R."/>
            <person name="Tsui H.-C.T."/>
            <person name="Winkler M.E."/>
        </authorList>
    </citation>
    <scope>NUCLEOTIDE SEQUENCE</scope>
</reference>
<gene>
    <name evidence="2" type="ORF">METZ01_LOCUS66274</name>
</gene>
<name>A0A381TBC4_9ZZZZ</name>
<dbReference type="Gene3D" id="3.60.15.10">
    <property type="entry name" value="Ribonuclease Z/Hydroxyacylglutathione hydrolase-like"/>
    <property type="match status" value="1"/>
</dbReference>
<dbReference type="PANTHER" id="PTHR42951">
    <property type="entry name" value="METALLO-BETA-LACTAMASE DOMAIN-CONTAINING"/>
    <property type="match status" value="1"/>
</dbReference>
<evidence type="ECO:0000259" key="1">
    <source>
        <dbReference type="SMART" id="SM00849"/>
    </source>
</evidence>
<dbReference type="InterPro" id="IPR036866">
    <property type="entry name" value="RibonucZ/Hydroxyglut_hydro"/>
</dbReference>
<dbReference type="Pfam" id="PF00753">
    <property type="entry name" value="Lactamase_B"/>
    <property type="match status" value="1"/>
</dbReference>
<dbReference type="CDD" id="cd07726">
    <property type="entry name" value="ST1585-like_MBL-fold"/>
    <property type="match status" value="1"/>
</dbReference>
<evidence type="ECO:0000313" key="2">
    <source>
        <dbReference type="EMBL" id="SVA13420.1"/>
    </source>
</evidence>
<organism evidence="2">
    <name type="scientific">marine metagenome</name>
    <dbReference type="NCBI Taxonomy" id="408172"/>
    <lineage>
        <taxon>unclassified sequences</taxon>
        <taxon>metagenomes</taxon>
        <taxon>ecological metagenomes</taxon>
    </lineage>
</organism>
<proteinExistence type="predicted"/>
<dbReference type="InterPro" id="IPR037482">
    <property type="entry name" value="ST1585_MBL-fold"/>
</dbReference>